<gene>
    <name evidence="3" type="ORF">BU23DRAFT_569716</name>
</gene>
<protein>
    <recommendedName>
        <fullName evidence="5">Ecp2 effector protein domain-containing protein</fullName>
    </recommendedName>
</protein>
<evidence type="ECO:0008006" key="5">
    <source>
        <dbReference type="Google" id="ProtNLM"/>
    </source>
</evidence>
<feature type="compositionally biased region" description="Basic residues" evidence="1">
    <location>
        <begin position="150"/>
        <end position="167"/>
    </location>
</feature>
<evidence type="ECO:0000256" key="1">
    <source>
        <dbReference type="SAM" id="MobiDB-lite"/>
    </source>
</evidence>
<evidence type="ECO:0000313" key="4">
    <source>
        <dbReference type="Proteomes" id="UP000800036"/>
    </source>
</evidence>
<dbReference type="EMBL" id="ML976692">
    <property type="protein sequence ID" value="KAF1971548.1"/>
    <property type="molecule type" value="Genomic_DNA"/>
</dbReference>
<reference evidence="3" key="1">
    <citation type="journal article" date="2020" name="Stud. Mycol.">
        <title>101 Dothideomycetes genomes: a test case for predicting lifestyles and emergence of pathogens.</title>
        <authorList>
            <person name="Haridas S."/>
            <person name="Albert R."/>
            <person name="Binder M."/>
            <person name="Bloem J."/>
            <person name="Labutti K."/>
            <person name="Salamov A."/>
            <person name="Andreopoulos B."/>
            <person name="Baker S."/>
            <person name="Barry K."/>
            <person name="Bills G."/>
            <person name="Bluhm B."/>
            <person name="Cannon C."/>
            <person name="Castanera R."/>
            <person name="Culley D."/>
            <person name="Daum C."/>
            <person name="Ezra D."/>
            <person name="Gonzalez J."/>
            <person name="Henrissat B."/>
            <person name="Kuo A."/>
            <person name="Liang C."/>
            <person name="Lipzen A."/>
            <person name="Lutzoni F."/>
            <person name="Magnuson J."/>
            <person name="Mondo S."/>
            <person name="Nolan M."/>
            <person name="Ohm R."/>
            <person name="Pangilinan J."/>
            <person name="Park H.-J."/>
            <person name="Ramirez L."/>
            <person name="Alfaro M."/>
            <person name="Sun H."/>
            <person name="Tritt A."/>
            <person name="Yoshinaga Y."/>
            <person name="Zwiers L.-H."/>
            <person name="Turgeon B."/>
            <person name="Goodwin S."/>
            <person name="Spatafora J."/>
            <person name="Crous P."/>
            <person name="Grigoriev I."/>
        </authorList>
    </citation>
    <scope>NUCLEOTIDE SEQUENCE</scope>
    <source>
        <strain evidence="3">CBS 107.79</strain>
    </source>
</reference>
<sequence length="167" mass="18446">MRPTGLFWTWALLSLYTVPAFANPTCNTAVLPDWAVDDFHGLHHEFNSSVTDLCETYVAHSEPINHSTGNIVLKVDGKADSDSYEACLTAFSALVTYCVGNEKVNGGVIVGADGAIFEAYHDGFYHDESLSIRSLPESIQGNDLEARSPRGGRRTSKDRQRRPRPMR</sequence>
<accession>A0A6A5V3X0</accession>
<feature type="signal peptide" evidence="2">
    <location>
        <begin position="1"/>
        <end position="22"/>
    </location>
</feature>
<keyword evidence="4" id="KW-1185">Reference proteome</keyword>
<proteinExistence type="predicted"/>
<feature type="chain" id="PRO_5025331611" description="Ecp2 effector protein domain-containing protein" evidence="2">
    <location>
        <begin position="23"/>
        <end position="167"/>
    </location>
</feature>
<evidence type="ECO:0000313" key="3">
    <source>
        <dbReference type="EMBL" id="KAF1971548.1"/>
    </source>
</evidence>
<evidence type="ECO:0000256" key="2">
    <source>
        <dbReference type="SAM" id="SignalP"/>
    </source>
</evidence>
<organism evidence="3 4">
    <name type="scientific">Bimuria novae-zelandiae CBS 107.79</name>
    <dbReference type="NCBI Taxonomy" id="1447943"/>
    <lineage>
        <taxon>Eukaryota</taxon>
        <taxon>Fungi</taxon>
        <taxon>Dikarya</taxon>
        <taxon>Ascomycota</taxon>
        <taxon>Pezizomycotina</taxon>
        <taxon>Dothideomycetes</taxon>
        <taxon>Pleosporomycetidae</taxon>
        <taxon>Pleosporales</taxon>
        <taxon>Massarineae</taxon>
        <taxon>Didymosphaeriaceae</taxon>
        <taxon>Bimuria</taxon>
    </lineage>
</organism>
<dbReference type="AlphaFoldDB" id="A0A6A5V3X0"/>
<feature type="region of interest" description="Disordered" evidence="1">
    <location>
        <begin position="136"/>
        <end position="167"/>
    </location>
</feature>
<keyword evidence="2" id="KW-0732">Signal</keyword>
<dbReference type="Proteomes" id="UP000800036">
    <property type="component" value="Unassembled WGS sequence"/>
</dbReference>
<name>A0A6A5V3X0_9PLEO</name>